<dbReference type="PROSITE" id="PS51257">
    <property type="entry name" value="PROKAR_LIPOPROTEIN"/>
    <property type="match status" value="1"/>
</dbReference>
<dbReference type="PANTHER" id="PTHR42953:SF3">
    <property type="entry name" value="HIGH-AFFINITY ZINC UPTAKE SYSTEM PROTEIN ZNUA"/>
    <property type="match status" value="1"/>
</dbReference>
<dbReference type="Proteomes" id="UP000484547">
    <property type="component" value="Unassembled WGS sequence"/>
</dbReference>
<proteinExistence type="inferred from homology"/>
<dbReference type="OrthoDB" id="9810636at2"/>
<evidence type="ECO:0000256" key="4">
    <source>
        <dbReference type="RuleBase" id="RU003512"/>
    </source>
</evidence>
<name>A0A7X2XFZ4_9FIRM</name>
<dbReference type="GO" id="GO:0030001">
    <property type="term" value="P:metal ion transport"/>
    <property type="evidence" value="ECO:0007669"/>
    <property type="project" value="InterPro"/>
</dbReference>
<dbReference type="Proteomes" id="UP000443070">
    <property type="component" value="Unassembled WGS sequence"/>
</dbReference>
<protein>
    <submittedName>
        <fullName evidence="6">Zinc ABC transporter substrate-binding protein</fullName>
    </submittedName>
</protein>
<evidence type="ECO:0000256" key="3">
    <source>
        <dbReference type="ARBA" id="ARBA00022729"/>
    </source>
</evidence>
<comment type="similarity">
    <text evidence="1 4">Belongs to the bacterial solute-binding protein 9 family.</text>
</comment>
<dbReference type="EMBL" id="WNBW01000004">
    <property type="protein sequence ID" value="MTU04066.1"/>
    <property type="molecule type" value="Genomic_DNA"/>
</dbReference>
<sequence length="294" mass="31856">MKKFLVVILGMVLLAAVGCGSEQKQADGKLPVVASFYPMADFTRQIGGDLLQVDTLIADGVEPHDWEPTAKDLTKLGNARLFVYNGGVENWARPALEAVKDKQVASVEAGKGLFDEKATHVDPHVWLSPRKAVLEVAAITAALVQADPEHAAVYKKNSEAYQEKLLQLDQRLTELAAKAPQKLFVTTHAAFGHLAEDYGLQQVAIMGISPDAEPTPADLKNLISTIKDNQVKYVFFETLVSPRIAQTVAEASGAETLVLDPLEGLSEAGRNNGDDYLKIMTRNIDNLELALGVK</sequence>
<dbReference type="GO" id="GO:0046872">
    <property type="term" value="F:metal ion binding"/>
    <property type="evidence" value="ECO:0007669"/>
    <property type="project" value="InterPro"/>
</dbReference>
<dbReference type="EMBL" id="WNBM01000004">
    <property type="protein sequence ID" value="MTT76003.1"/>
    <property type="molecule type" value="Genomic_DNA"/>
</dbReference>
<dbReference type="InterPro" id="IPR006128">
    <property type="entry name" value="Lipoprotein_PsaA-like"/>
</dbReference>
<feature type="coiled-coil region" evidence="5">
    <location>
        <begin position="151"/>
        <end position="178"/>
    </location>
</feature>
<dbReference type="PRINTS" id="PR00691">
    <property type="entry name" value="ADHESINB"/>
</dbReference>
<dbReference type="Pfam" id="PF01297">
    <property type="entry name" value="ZnuA"/>
    <property type="match status" value="1"/>
</dbReference>
<evidence type="ECO:0000313" key="8">
    <source>
        <dbReference type="Proteomes" id="UP000443070"/>
    </source>
</evidence>
<dbReference type="RefSeq" id="WP_113077546.1">
    <property type="nucleotide sequence ID" value="NZ_CAKVWA010000001.1"/>
</dbReference>
<keyword evidence="5" id="KW-0175">Coiled coil</keyword>
<dbReference type="Gene3D" id="3.40.50.1980">
    <property type="entry name" value="Nitrogenase molybdenum iron protein domain"/>
    <property type="match status" value="2"/>
</dbReference>
<comment type="caution">
    <text evidence="6">The sequence shown here is derived from an EMBL/GenBank/DDBJ whole genome shotgun (WGS) entry which is preliminary data.</text>
</comment>
<evidence type="ECO:0000256" key="2">
    <source>
        <dbReference type="ARBA" id="ARBA00022448"/>
    </source>
</evidence>
<evidence type="ECO:0000256" key="5">
    <source>
        <dbReference type="SAM" id="Coils"/>
    </source>
</evidence>
<accession>A0A7X2XFZ4</accession>
<reference evidence="8 9" key="1">
    <citation type="journal article" date="2019" name="Nat. Med.">
        <title>A library of human gut bacterial isolates paired with longitudinal multiomics data enables mechanistic microbiome research.</title>
        <authorList>
            <person name="Poyet M."/>
            <person name="Groussin M."/>
            <person name="Gibbons S.M."/>
            <person name="Avila-Pacheco J."/>
            <person name="Jiang X."/>
            <person name="Kearney S.M."/>
            <person name="Perrotta A.R."/>
            <person name="Berdy B."/>
            <person name="Zhao S."/>
            <person name="Lieberman T.D."/>
            <person name="Swanson P.K."/>
            <person name="Smith M."/>
            <person name="Roesemann S."/>
            <person name="Alexander J.E."/>
            <person name="Rich S.A."/>
            <person name="Livny J."/>
            <person name="Vlamakis H."/>
            <person name="Clish C."/>
            <person name="Bullock K."/>
            <person name="Deik A."/>
            <person name="Scott J."/>
            <person name="Pierce K.A."/>
            <person name="Xavier R.J."/>
            <person name="Alm E.J."/>
        </authorList>
    </citation>
    <scope>NUCLEOTIDE SEQUENCE [LARGE SCALE GENOMIC DNA]</scope>
    <source>
        <strain evidence="6 9">BIOML-A13</strain>
        <strain evidence="7 8">BIOML-A3</strain>
    </source>
</reference>
<evidence type="ECO:0000313" key="6">
    <source>
        <dbReference type="EMBL" id="MTT76003.1"/>
    </source>
</evidence>
<dbReference type="PANTHER" id="PTHR42953">
    <property type="entry name" value="HIGH-AFFINITY ZINC UPTAKE SYSTEM PROTEIN ZNUA-RELATED"/>
    <property type="match status" value="1"/>
</dbReference>
<dbReference type="PRINTS" id="PR00690">
    <property type="entry name" value="ADHESNFAMILY"/>
</dbReference>
<keyword evidence="8" id="KW-1185">Reference proteome</keyword>
<organism evidence="6 9">
    <name type="scientific">Phascolarctobacterium faecium</name>
    <dbReference type="NCBI Taxonomy" id="33025"/>
    <lineage>
        <taxon>Bacteria</taxon>
        <taxon>Bacillati</taxon>
        <taxon>Bacillota</taxon>
        <taxon>Negativicutes</taxon>
        <taxon>Acidaminococcales</taxon>
        <taxon>Acidaminococcaceae</taxon>
        <taxon>Phascolarctobacterium</taxon>
    </lineage>
</organism>
<dbReference type="GO" id="GO:0007155">
    <property type="term" value="P:cell adhesion"/>
    <property type="evidence" value="ECO:0007669"/>
    <property type="project" value="InterPro"/>
</dbReference>
<dbReference type="SUPFAM" id="SSF53807">
    <property type="entry name" value="Helical backbone' metal receptor"/>
    <property type="match status" value="1"/>
</dbReference>
<gene>
    <name evidence="6" type="ORF">GMD11_06990</name>
    <name evidence="7" type="ORF">GMD18_06640</name>
</gene>
<dbReference type="InterPro" id="IPR050492">
    <property type="entry name" value="Bact_metal-bind_prot9"/>
</dbReference>
<dbReference type="AlphaFoldDB" id="A0A7X2XFZ4"/>
<evidence type="ECO:0000313" key="9">
    <source>
        <dbReference type="Proteomes" id="UP000484547"/>
    </source>
</evidence>
<dbReference type="InterPro" id="IPR006127">
    <property type="entry name" value="ZnuA-like"/>
</dbReference>
<dbReference type="InterPro" id="IPR006129">
    <property type="entry name" value="AdhesinB"/>
</dbReference>
<keyword evidence="3" id="KW-0732">Signal</keyword>
<keyword evidence="2 4" id="KW-0813">Transport</keyword>
<evidence type="ECO:0000256" key="1">
    <source>
        <dbReference type="ARBA" id="ARBA00011028"/>
    </source>
</evidence>
<evidence type="ECO:0000313" key="7">
    <source>
        <dbReference type="EMBL" id="MTU04066.1"/>
    </source>
</evidence>